<comment type="similarity">
    <text evidence="2">Belongs to the major facilitator superfamily. Monocarboxylate porter (TC 2.A.1.13) family.</text>
</comment>
<dbReference type="EMBL" id="JAGPXC010000002">
    <property type="protein sequence ID" value="KAH6658446.1"/>
    <property type="molecule type" value="Genomic_DNA"/>
</dbReference>
<dbReference type="InterPro" id="IPR036259">
    <property type="entry name" value="MFS_trans_sf"/>
</dbReference>
<feature type="transmembrane region" description="Helical" evidence="3">
    <location>
        <begin position="400"/>
        <end position="421"/>
    </location>
</feature>
<dbReference type="PROSITE" id="PS50850">
    <property type="entry name" value="MFS"/>
    <property type="match status" value="1"/>
</dbReference>
<dbReference type="GO" id="GO:0022857">
    <property type="term" value="F:transmembrane transporter activity"/>
    <property type="evidence" value="ECO:0007669"/>
    <property type="project" value="InterPro"/>
</dbReference>
<comment type="subcellular location">
    <subcellularLocation>
        <location evidence="1">Membrane</location>
        <topology evidence="1">Multi-pass membrane protein</topology>
    </subcellularLocation>
</comment>
<evidence type="ECO:0000259" key="4">
    <source>
        <dbReference type="PROSITE" id="PS50850"/>
    </source>
</evidence>
<feature type="transmembrane region" description="Helical" evidence="3">
    <location>
        <begin position="143"/>
        <end position="166"/>
    </location>
</feature>
<dbReference type="RefSeq" id="XP_045962680.1">
    <property type="nucleotide sequence ID" value="XM_046105662.1"/>
</dbReference>
<evidence type="ECO:0000256" key="2">
    <source>
        <dbReference type="ARBA" id="ARBA00006727"/>
    </source>
</evidence>
<protein>
    <submittedName>
        <fullName evidence="5">MFS monocarboxylate transporter</fullName>
    </submittedName>
</protein>
<organism evidence="5 6">
    <name type="scientific">Truncatella angustata</name>
    <dbReference type="NCBI Taxonomy" id="152316"/>
    <lineage>
        <taxon>Eukaryota</taxon>
        <taxon>Fungi</taxon>
        <taxon>Dikarya</taxon>
        <taxon>Ascomycota</taxon>
        <taxon>Pezizomycotina</taxon>
        <taxon>Sordariomycetes</taxon>
        <taxon>Xylariomycetidae</taxon>
        <taxon>Amphisphaeriales</taxon>
        <taxon>Sporocadaceae</taxon>
        <taxon>Truncatella</taxon>
    </lineage>
</organism>
<feature type="transmembrane region" description="Helical" evidence="3">
    <location>
        <begin position="281"/>
        <end position="299"/>
    </location>
</feature>
<feature type="transmembrane region" description="Helical" evidence="3">
    <location>
        <begin position="173"/>
        <end position="193"/>
    </location>
</feature>
<dbReference type="GeneID" id="70134553"/>
<feature type="transmembrane region" description="Helical" evidence="3">
    <location>
        <begin position="311"/>
        <end position="330"/>
    </location>
</feature>
<feature type="transmembrane region" description="Helical" evidence="3">
    <location>
        <begin position="371"/>
        <end position="394"/>
    </location>
</feature>
<keyword evidence="3" id="KW-1133">Transmembrane helix</keyword>
<dbReference type="PANTHER" id="PTHR11360">
    <property type="entry name" value="MONOCARBOXYLATE TRANSPORTER"/>
    <property type="match status" value="1"/>
</dbReference>
<keyword evidence="3" id="KW-0472">Membrane</keyword>
<evidence type="ECO:0000313" key="6">
    <source>
        <dbReference type="Proteomes" id="UP000758603"/>
    </source>
</evidence>
<proteinExistence type="inferred from homology"/>
<dbReference type="PANTHER" id="PTHR11360:SF319">
    <property type="entry name" value="MAJOR FACILITATOR SUPERFAMILY (MFS) PROFILE DOMAIN-CONTAINING PROTEIN"/>
    <property type="match status" value="1"/>
</dbReference>
<evidence type="ECO:0000256" key="1">
    <source>
        <dbReference type="ARBA" id="ARBA00004141"/>
    </source>
</evidence>
<accession>A0A9P9A2Q1</accession>
<dbReference type="InterPro" id="IPR020846">
    <property type="entry name" value="MFS_dom"/>
</dbReference>
<evidence type="ECO:0000256" key="3">
    <source>
        <dbReference type="SAM" id="Phobius"/>
    </source>
</evidence>
<feature type="transmembrane region" description="Helical" evidence="3">
    <location>
        <begin position="115"/>
        <end position="137"/>
    </location>
</feature>
<reference evidence="5" key="1">
    <citation type="journal article" date="2021" name="Nat. Commun.">
        <title>Genetic determinants of endophytism in the Arabidopsis root mycobiome.</title>
        <authorList>
            <person name="Mesny F."/>
            <person name="Miyauchi S."/>
            <person name="Thiergart T."/>
            <person name="Pickel B."/>
            <person name="Atanasova L."/>
            <person name="Karlsson M."/>
            <person name="Huettel B."/>
            <person name="Barry K.W."/>
            <person name="Haridas S."/>
            <person name="Chen C."/>
            <person name="Bauer D."/>
            <person name="Andreopoulos W."/>
            <person name="Pangilinan J."/>
            <person name="LaButti K."/>
            <person name="Riley R."/>
            <person name="Lipzen A."/>
            <person name="Clum A."/>
            <person name="Drula E."/>
            <person name="Henrissat B."/>
            <person name="Kohler A."/>
            <person name="Grigoriev I.V."/>
            <person name="Martin F.M."/>
            <person name="Hacquard S."/>
        </authorList>
    </citation>
    <scope>NUCLEOTIDE SEQUENCE</scope>
    <source>
        <strain evidence="5">MPI-SDFR-AT-0073</strain>
    </source>
</reference>
<feature type="transmembrane region" description="Helical" evidence="3">
    <location>
        <begin position="86"/>
        <end position="108"/>
    </location>
</feature>
<dbReference type="Pfam" id="PF07690">
    <property type="entry name" value="MFS_1"/>
    <property type="match status" value="1"/>
</dbReference>
<dbReference type="GO" id="GO:0016020">
    <property type="term" value="C:membrane"/>
    <property type="evidence" value="ECO:0007669"/>
    <property type="project" value="UniProtKB-SubCell"/>
</dbReference>
<keyword evidence="3" id="KW-0812">Transmembrane</keyword>
<feature type="transmembrane region" description="Helical" evidence="3">
    <location>
        <begin position="45"/>
        <end position="66"/>
    </location>
</feature>
<dbReference type="InterPro" id="IPR011701">
    <property type="entry name" value="MFS"/>
</dbReference>
<dbReference type="AlphaFoldDB" id="A0A9P9A2Q1"/>
<dbReference type="Proteomes" id="UP000758603">
    <property type="component" value="Unassembled WGS sequence"/>
</dbReference>
<evidence type="ECO:0000313" key="5">
    <source>
        <dbReference type="EMBL" id="KAH6658446.1"/>
    </source>
</evidence>
<keyword evidence="6" id="KW-1185">Reference proteome</keyword>
<dbReference type="OrthoDB" id="6499973at2759"/>
<gene>
    <name evidence="5" type="ORF">BKA67DRAFT_635696</name>
</gene>
<dbReference type="InterPro" id="IPR050327">
    <property type="entry name" value="Proton-linked_MCT"/>
</dbReference>
<dbReference type="Gene3D" id="1.20.1250.20">
    <property type="entry name" value="MFS general substrate transporter like domains"/>
    <property type="match status" value="2"/>
</dbReference>
<name>A0A9P9A2Q1_9PEZI</name>
<dbReference type="SUPFAM" id="SSF103473">
    <property type="entry name" value="MFS general substrate transporter"/>
    <property type="match status" value="1"/>
</dbReference>
<sequence>MVVFRVKLDIELWSSNNSTRCHFEIEGDLRVLHAFDPAPDGGAQAWLVVAGGGTVFFCCLGFTNTFGAFESYYLTHQLSDKTADEVAWIGSLAGFLMFAVGLIAGPLFDRIGHTIILPSAIAYIFSMMILSLCKTYWQTMLVHGLLLGILMGLLQIPVIAAIAHWFHKRRGLALGLVVAGSSIGGVIMPIAVSKMLNGTSLGFGWTVRIIGFIMMPLLGFSCITIKARIPPRRSSIWTPAIFKDVEFLILVASIFFAFAGLYTPIFYIPTYAEAIGMDATMSGYLLAILNAASSFGRVFPGIAADKFGRINIFAIACLATSLVIFCWDSAKSTAALVVYVIFFGFWSGTIISGASTVLSACTHDLQKIGTYMGWGLFMASFGTLIGPPINGIMISKYGNYFPSAMFSGAITALGGLLAVFAKSLTSEGLFGRI</sequence>
<comment type="caution">
    <text evidence="5">The sequence shown here is derived from an EMBL/GenBank/DDBJ whole genome shotgun (WGS) entry which is preliminary data.</text>
</comment>
<feature type="transmembrane region" description="Helical" evidence="3">
    <location>
        <begin position="247"/>
        <end position="269"/>
    </location>
</feature>
<feature type="domain" description="Major facilitator superfamily (MFS) profile" evidence="4">
    <location>
        <begin position="45"/>
        <end position="426"/>
    </location>
</feature>
<feature type="transmembrane region" description="Helical" evidence="3">
    <location>
        <begin position="336"/>
        <end position="359"/>
    </location>
</feature>
<feature type="transmembrane region" description="Helical" evidence="3">
    <location>
        <begin position="205"/>
        <end position="227"/>
    </location>
</feature>